<keyword evidence="2" id="KW-1185">Reference proteome</keyword>
<sequence length="140" mass="15302">MRFVDPCPVVCPGCGKESRYPPRELVALSSICHHCSTSLESVGREMRAGLSSWSAHLAKMNMAVELERVFGIEASDADLEQIKVPVDFVRFIRNRAGVAASSKDVDSEVLAALTRTRQTTANISDLKVAFEALFPVAEHP</sequence>
<comment type="caution">
    <text evidence="1">The sequence shown here is derived from an EMBL/GenBank/DDBJ whole genome shotgun (WGS) entry which is preliminary data.</text>
</comment>
<reference evidence="2" key="1">
    <citation type="journal article" date="2019" name="Int. J. Syst. Evol. Microbiol.">
        <title>The Global Catalogue of Microorganisms (GCM) 10K type strain sequencing project: providing services to taxonomists for standard genome sequencing and annotation.</title>
        <authorList>
            <consortium name="The Broad Institute Genomics Platform"/>
            <consortium name="The Broad Institute Genome Sequencing Center for Infectious Disease"/>
            <person name="Wu L."/>
            <person name="Ma J."/>
        </authorList>
    </citation>
    <scope>NUCLEOTIDE SEQUENCE [LARGE SCALE GENOMIC DNA]</scope>
    <source>
        <strain evidence="2">CGMCC 1.10759</strain>
    </source>
</reference>
<proteinExistence type="predicted"/>
<evidence type="ECO:0000313" key="1">
    <source>
        <dbReference type="EMBL" id="MFC4310508.1"/>
    </source>
</evidence>
<name>A0ABV8SV62_9GAMM</name>
<dbReference type="Proteomes" id="UP001595904">
    <property type="component" value="Unassembled WGS sequence"/>
</dbReference>
<accession>A0ABV8SV62</accession>
<evidence type="ECO:0000313" key="2">
    <source>
        <dbReference type="Proteomes" id="UP001595904"/>
    </source>
</evidence>
<organism evidence="1 2">
    <name type="scientific">Steroidobacter flavus</name>
    <dbReference type="NCBI Taxonomy" id="1842136"/>
    <lineage>
        <taxon>Bacteria</taxon>
        <taxon>Pseudomonadati</taxon>
        <taxon>Pseudomonadota</taxon>
        <taxon>Gammaproteobacteria</taxon>
        <taxon>Steroidobacterales</taxon>
        <taxon>Steroidobacteraceae</taxon>
        <taxon>Steroidobacter</taxon>
    </lineage>
</organism>
<protein>
    <submittedName>
        <fullName evidence="1">Uncharacterized protein</fullName>
    </submittedName>
</protein>
<gene>
    <name evidence="1" type="ORF">ACFPN2_15560</name>
</gene>
<dbReference type="EMBL" id="JBHSDU010000003">
    <property type="protein sequence ID" value="MFC4310508.1"/>
    <property type="molecule type" value="Genomic_DNA"/>
</dbReference>
<dbReference type="RefSeq" id="WP_380598049.1">
    <property type="nucleotide sequence ID" value="NZ_JBHSDU010000003.1"/>
</dbReference>